<accession>A0A6C0H6U6</accession>
<evidence type="ECO:0000313" key="1">
    <source>
        <dbReference type="EMBL" id="QHT75936.1"/>
    </source>
</evidence>
<dbReference type="AlphaFoldDB" id="A0A6C0H6U6"/>
<sequence>MVNNIGFFSNFIIRTLAKSMQEGAYGTGVASNWPQT</sequence>
<reference evidence="1" key="1">
    <citation type="journal article" date="2020" name="Nature">
        <title>Giant virus diversity and host interactions through global metagenomics.</title>
        <authorList>
            <person name="Schulz F."/>
            <person name="Roux S."/>
            <person name="Paez-Espino D."/>
            <person name="Jungbluth S."/>
            <person name="Walsh D.A."/>
            <person name="Denef V.J."/>
            <person name="McMahon K.D."/>
            <person name="Konstantinidis K.T."/>
            <person name="Eloe-Fadrosh E.A."/>
            <person name="Kyrpides N.C."/>
            <person name="Woyke T."/>
        </authorList>
    </citation>
    <scope>NUCLEOTIDE SEQUENCE</scope>
    <source>
        <strain evidence="1">GVMAG-M-3300023179-71</strain>
    </source>
</reference>
<dbReference type="EMBL" id="MN739884">
    <property type="protein sequence ID" value="QHT75936.1"/>
    <property type="molecule type" value="Genomic_DNA"/>
</dbReference>
<proteinExistence type="predicted"/>
<name>A0A6C0H6U6_9ZZZZ</name>
<protein>
    <submittedName>
        <fullName evidence="1">Uncharacterized protein</fullName>
    </submittedName>
</protein>
<organism evidence="1">
    <name type="scientific">viral metagenome</name>
    <dbReference type="NCBI Taxonomy" id="1070528"/>
    <lineage>
        <taxon>unclassified sequences</taxon>
        <taxon>metagenomes</taxon>
        <taxon>organismal metagenomes</taxon>
    </lineage>
</organism>